<dbReference type="EMBL" id="CP092878">
    <property type="protein sequence ID" value="UYV78331.1"/>
    <property type="molecule type" value="Genomic_DNA"/>
</dbReference>
<evidence type="ECO:0000313" key="3">
    <source>
        <dbReference type="Proteomes" id="UP001235939"/>
    </source>
</evidence>
<evidence type="ECO:0000313" key="2">
    <source>
        <dbReference type="EMBL" id="UYV78331.1"/>
    </source>
</evidence>
<proteinExistence type="predicted"/>
<keyword evidence="3" id="KW-1185">Reference proteome</keyword>
<sequence>MSKSKTKILLVTLSITKVLCIMNSSHKGKQLINTEFTPFTGINTEKKNDRKSGSRANGCFITITPQHTELFPWHDIDFSLGSSLSSLPPKRHTYFSLDSSVSIDVSNQDYILL</sequence>
<feature type="signal peptide" evidence="1">
    <location>
        <begin position="1"/>
        <end position="20"/>
    </location>
</feature>
<gene>
    <name evidence="2" type="ORF">LAZ67_16001004</name>
</gene>
<feature type="chain" id="PRO_5045897368" evidence="1">
    <location>
        <begin position="21"/>
        <end position="113"/>
    </location>
</feature>
<reference evidence="2 3" key="1">
    <citation type="submission" date="2022-01" db="EMBL/GenBank/DDBJ databases">
        <title>A chromosomal length assembly of Cordylochernes scorpioides.</title>
        <authorList>
            <person name="Zeh D."/>
            <person name="Zeh J."/>
        </authorList>
    </citation>
    <scope>NUCLEOTIDE SEQUENCE [LARGE SCALE GENOMIC DNA]</scope>
    <source>
        <strain evidence="2">IN4F17</strain>
        <tissue evidence="2">Whole Body</tissue>
    </source>
</reference>
<accession>A0ABY6LDK4</accession>
<organism evidence="2 3">
    <name type="scientific">Cordylochernes scorpioides</name>
    <dbReference type="NCBI Taxonomy" id="51811"/>
    <lineage>
        <taxon>Eukaryota</taxon>
        <taxon>Metazoa</taxon>
        <taxon>Ecdysozoa</taxon>
        <taxon>Arthropoda</taxon>
        <taxon>Chelicerata</taxon>
        <taxon>Arachnida</taxon>
        <taxon>Pseudoscorpiones</taxon>
        <taxon>Cheliferoidea</taxon>
        <taxon>Chernetidae</taxon>
        <taxon>Cordylochernes</taxon>
    </lineage>
</organism>
<name>A0ABY6LDK4_9ARAC</name>
<evidence type="ECO:0000256" key="1">
    <source>
        <dbReference type="SAM" id="SignalP"/>
    </source>
</evidence>
<protein>
    <submittedName>
        <fullName evidence="2">Uncharacterized protein</fullName>
    </submittedName>
</protein>
<keyword evidence="1" id="KW-0732">Signal</keyword>
<dbReference type="Proteomes" id="UP001235939">
    <property type="component" value="Chromosome 16"/>
</dbReference>